<evidence type="ECO:0000313" key="2">
    <source>
        <dbReference type="EMBL" id="CAH9086940.1"/>
    </source>
</evidence>
<protein>
    <submittedName>
        <fullName evidence="2">Uncharacterized protein</fullName>
    </submittedName>
</protein>
<dbReference type="Proteomes" id="UP001152484">
    <property type="component" value="Unassembled WGS sequence"/>
</dbReference>
<gene>
    <name evidence="2" type="ORF">CEURO_LOCUS9845</name>
</gene>
<accession>A0A9P0Z4K3</accession>
<evidence type="ECO:0000313" key="3">
    <source>
        <dbReference type="Proteomes" id="UP001152484"/>
    </source>
</evidence>
<name>A0A9P0Z4K3_CUSEU</name>
<proteinExistence type="predicted"/>
<reference evidence="2" key="1">
    <citation type="submission" date="2022-07" db="EMBL/GenBank/DDBJ databases">
        <authorList>
            <person name="Macas J."/>
            <person name="Novak P."/>
            <person name="Neumann P."/>
        </authorList>
    </citation>
    <scope>NUCLEOTIDE SEQUENCE</scope>
</reference>
<sequence length="111" mass="12799">MNGEAEDEETVHIVAGVASMVSQRKFRRRRRNGQLLRVGWGVRRKSGRSKRKGVSKENEHGVAGWGVGKKKPRGERRKNERNSKLDKKGRCKIHLFMIERHSNDILCPHCN</sequence>
<feature type="compositionally biased region" description="Basic and acidic residues" evidence="1">
    <location>
        <begin position="77"/>
        <end position="86"/>
    </location>
</feature>
<feature type="region of interest" description="Disordered" evidence="1">
    <location>
        <begin position="43"/>
        <end position="86"/>
    </location>
</feature>
<feature type="compositionally biased region" description="Basic residues" evidence="1">
    <location>
        <begin position="43"/>
        <end position="53"/>
    </location>
</feature>
<dbReference type="EMBL" id="CAMAPE010000019">
    <property type="protein sequence ID" value="CAH9086940.1"/>
    <property type="molecule type" value="Genomic_DNA"/>
</dbReference>
<comment type="caution">
    <text evidence="2">The sequence shown here is derived from an EMBL/GenBank/DDBJ whole genome shotgun (WGS) entry which is preliminary data.</text>
</comment>
<keyword evidence="3" id="KW-1185">Reference proteome</keyword>
<evidence type="ECO:0000256" key="1">
    <source>
        <dbReference type="SAM" id="MobiDB-lite"/>
    </source>
</evidence>
<dbReference type="AlphaFoldDB" id="A0A9P0Z4K3"/>
<organism evidence="2 3">
    <name type="scientific">Cuscuta europaea</name>
    <name type="common">European dodder</name>
    <dbReference type="NCBI Taxonomy" id="41803"/>
    <lineage>
        <taxon>Eukaryota</taxon>
        <taxon>Viridiplantae</taxon>
        <taxon>Streptophyta</taxon>
        <taxon>Embryophyta</taxon>
        <taxon>Tracheophyta</taxon>
        <taxon>Spermatophyta</taxon>
        <taxon>Magnoliopsida</taxon>
        <taxon>eudicotyledons</taxon>
        <taxon>Gunneridae</taxon>
        <taxon>Pentapetalae</taxon>
        <taxon>asterids</taxon>
        <taxon>lamiids</taxon>
        <taxon>Solanales</taxon>
        <taxon>Convolvulaceae</taxon>
        <taxon>Cuscuteae</taxon>
        <taxon>Cuscuta</taxon>
        <taxon>Cuscuta subgen. Cuscuta</taxon>
    </lineage>
</organism>